<protein>
    <submittedName>
        <fullName evidence="2">Glyoxalase/bleomycin resistance protein/dioxygenase</fullName>
    </submittedName>
</protein>
<dbReference type="PROSITE" id="PS51819">
    <property type="entry name" value="VOC"/>
    <property type="match status" value="2"/>
</dbReference>
<dbReference type="PANTHER" id="PTHR36110:SF4">
    <property type="entry name" value="RING-CLEAVING DIOXYGENASE MHQA-RELATED"/>
    <property type="match status" value="1"/>
</dbReference>
<accession>W0RC78</accession>
<dbReference type="InParanoid" id="W0RC78"/>
<dbReference type="Gene3D" id="3.10.180.10">
    <property type="entry name" value="2,3-Dihydroxybiphenyl 1,2-Dioxygenase, domain 1"/>
    <property type="match status" value="2"/>
</dbReference>
<evidence type="ECO:0000313" key="2">
    <source>
        <dbReference type="EMBL" id="AHG88396.1"/>
    </source>
</evidence>
<dbReference type="InterPro" id="IPR052537">
    <property type="entry name" value="Extradiol_RC_dioxygenase"/>
</dbReference>
<feature type="domain" description="VOC" evidence="1">
    <location>
        <begin position="6"/>
        <end position="130"/>
    </location>
</feature>
<dbReference type="PANTHER" id="PTHR36110">
    <property type="entry name" value="RING-CLEAVING DIOXYGENASE MHQE-RELATED"/>
    <property type="match status" value="1"/>
</dbReference>
<dbReference type="EMBL" id="CP007128">
    <property type="protein sequence ID" value="AHG88396.1"/>
    <property type="molecule type" value="Genomic_DNA"/>
</dbReference>
<gene>
    <name evidence="2" type="ORF">J421_0859</name>
</gene>
<feature type="domain" description="VOC" evidence="1">
    <location>
        <begin position="152"/>
        <end position="271"/>
    </location>
</feature>
<dbReference type="Proteomes" id="UP000019151">
    <property type="component" value="Chromosome"/>
</dbReference>
<dbReference type="SUPFAM" id="SSF54593">
    <property type="entry name" value="Glyoxalase/Bleomycin resistance protein/Dihydroxybiphenyl dioxygenase"/>
    <property type="match status" value="1"/>
</dbReference>
<dbReference type="RefSeq" id="WP_025409936.1">
    <property type="nucleotide sequence ID" value="NZ_CP007128.1"/>
</dbReference>
<dbReference type="PATRIC" id="fig|861299.3.peg.873"/>
<dbReference type="eggNOG" id="COG0346">
    <property type="taxonomic scope" value="Bacteria"/>
</dbReference>
<dbReference type="HOGENOM" id="CLU_057821_0_0_0"/>
<keyword evidence="2" id="KW-0560">Oxidoreductase</keyword>
<evidence type="ECO:0000259" key="1">
    <source>
        <dbReference type="PROSITE" id="PS51819"/>
    </source>
</evidence>
<evidence type="ECO:0000313" key="3">
    <source>
        <dbReference type="Proteomes" id="UP000019151"/>
    </source>
</evidence>
<sequence length="320" mass="34913">MSTITGLHHVTCISGDAQENIDFYVGLLGMRLVKRSVNQDDPGTYHLFYADAEGHPGSDLTFFPWKNMPRGRRGTGLTNEVSLAVPAGALGFWADRLQAHGVTAERSVRFGEATLTFEDPHGLIVSLVETADPREFTPWADSPVAEAHQIRGLHSVRIVERDLEPTVNFLTTGMGLTKIAEEGGWERYAVAGGGSGRVIDLQAQPSERRGTWGVGSVHHVAWRVPDDAAERAAQEQVFGAGAHPTQVIDRFWFKSVYFKEPGGALFEIATDGPGFGIDENPATLGEHLVLPPFLEAHREEIERRLPPITLPHLRAGTAGD</sequence>
<dbReference type="Pfam" id="PF00903">
    <property type="entry name" value="Glyoxalase"/>
    <property type="match status" value="2"/>
</dbReference>
<proteinExistence type="predicted"/>
<dbReference type="AlphaFoldDB" id="W0RC78"/>
<dbReference type="InterPro" id="IPR037523">
    <property type="entry name" value="VOC_core"/>
</dbReference>
<keyword evidence="2" id="KW-0223">Dioxygenase</keyword>
<reference evidence="2 3" key="1">
    <citation type="journal article" date="2014" name="Genome Announc.">
        <title>Genome Sequence and Methylome of Soil Bacterium Gemmatirosa kalamazoonensis KBS708T, a Member of the Rarely Cultivated Gemmatimonadetes Phylum.</title>
        <authorList>
            <person name="Debruyn J.M."/>
            <person name="Radosevich M."/>
            <person name="Wommack K.E."/>
            <person name="Polson S.W."/>
            <person name="Hauser L.J."/>
            <person name="Fawaz M.N."/>
            <person name="Korlach J."/>
            <person name="Tsai Y.C."/>
        </authorList>
    </citation>
    <scope>NUCLEOTIDE SEQUENCE [LARGE SCALE GENOMIC DNA]</scope>
    <source>
        <strain evidence="2 3">KBS708</strain>
    </source>
</reference>
<dbReference type="GO" id="GO:0051213">
    <property type="term" value="F:dioxygenase activity"/>
    <property type="evidence" value="ECO:0007669"/>
    <property type="project" value="UniProtKB-KW"/>
</dbReference>
<dbReference type="FunCoup" id="W0RC78">
    <property type="interactions" value="19"/>
</dbReference>
<dbReference type="KEGG" id="gba:J421_0859"/>
<dbReference type="InterPro" id="IPR029068">
    <property type="entry name" value="Glyas_Bleomycin-R_OHBP_Dase"/>
</dbReference>
<dbReference type="InterPro" id="IPR004360">
    <property type="entry name" value="Glyas_Fos-R_dOase_dom"/>
</dbReference>
<organism evidence="2 3">
    <name type="scientific">Gemmatirosa kalamazoonensis</name>
    <dbReference type="NCBI Taxonomy" id="861299"/>
    <lineage>
        <taxon>Bacteria</taxon>
        <taxon>Pseudomonadati</taxon>
        <taxon>Gemmatimonadota</taxon>
        <taxon>Gemmatimonadia</taxon>
        <taxon>Gemmatimonadales</taxon>
        <taxon>Gemmatimonadaceae</taxon>
        <taxon>Gemmatirosa</taxon>
    </lineage>
</organism>
<keyword evidence="3" id="KW-1185">Reference proteome</keyword>
<dbReference type="OrthoDB" id="9785698at2"/>
<dbReference type="STRING" id="861299.J421_0859"/>
<name>W0RC78_9BACT</name>
<dbReference type="CDD" id="cd08347">
    <property type="entry name" value="PcpA_C_like"/>
    <property type="match status" value="1"/>
</dbReference>